<proteinExistence type="predicted"/>
<dbReference type="Proteomes" id="UP000215335">
    <property type="component" value="Unassembled WGS sequence"/>
</dbReference>
<reference evidence="1 2" key="1">
    <citation type="journal article" date="2017" name="Curr. Biol.">
        <title>The Evolution of Venom by Co-option of Single-Copy Genes.</title>
        <authorList>
            <person name="Martinson E.O."/>
            <person name="Mrinalini"/>
            <person name="Kelkar Y.D."/>
            <person name="Chang C.H."/>
            <person name="Werren J.H."/>
        </authorList>
    </citation>
    <scope>NUCLEOTIDE SEQUENCE [LARGE SCALE GENOMIC DNA]</scope>
    <source>
        <strain evidence="1 2">Alberta</strain>
        <tissue evidence="1">Whole body</tissue>
    </source>
</reference>
<dbReference type="EMBL" id="NNAY01001516">
    <property type="protein sequence ID" value="OXU23724.1"/>
    <property type="molecule type" value="Genomic_DNA"/>
</dbReference>
<protein>
    <submittedName>
        <fullName evidence="1">Uncharacterized protein</fullName>
    </submittedName>
</protein>
<comment type="caution">
    <text evidence="1">The sequence shown here is derived from an EMBL/GenBank/DDBJ whole genome shotgun (WGS) entry which is preliminary data.</text>
</comment>
<dbReference type="AlphaFoldDB" id="A0A232EZ79"/>
<gene>
    <name evidence="1" type="ORF">TSAR_006509</name>
</gene>
<evidence type="ECO:0000313" key="2">
    <source>
        <dbReference type="Proteomes" id="UP000215335"/>
    </source>
</evidence>
<sequence>MHDIRSELWTSATILEQSNATGRKMRSFTVSSGDDSDDNSIDDMGVLATEKLQSDRTGLANLDDRHRNRDFADGTEVRRFIFFFDLPRYFTCFFTTNKRTIVIVLTIRSSLVTAKGVSQQSTEA</sequence>
<evidence type="ECO:0000313" key="1">
    <source>
        <dbReference type="EMBL" id="OXU23724.1"/>
    </source>
</evidence>
<accession>A0A232EZ79</accession>
<keyword evidence="2" id="KW-1185">Reference proteome</keyword>
<organism evidence="1 2">
    <name type="scientific">Trichomalopsis sarcophagae</name>
    <dbReference type="NCBI Taxonomy" id="543379"/>
    <lineage>
        <taxon>Eukaryota</taxon>
        <taxon>Metazoa</taxon>
        <taxon>Ecdysozoa</taxon>
        <taxon>Arthropoda</taxon>
        <taxon>Hexapoda</taxon>
        <taxon>Insecta</taxon>
        <taxon>Pterygota</taxon>
        <taxon>Neoptera</taxon>
        <taxon>Endopterygota</taxon>
        <taxon>Hymenoptera</taxon>
        <taxon>Apocrita</taxon>
        <taxon>Proctotrupomorpha</taxon>
        <taxon>Chalcidoidea</taxon>
        <taxon>Pteromalidae</taxon>
        <taxon>Pteromalinae</taxon>
        <taxon>Trichomalopsis</taxon>
    </lineage>
</organism>
<name>A0A232EZ79_9HYME</name>